<dbReference type="SUPFAM" id="SSF49299">
    <property type="entry name" value="PKD domain"/>
    <property type="match status" value="1"/>
</dbReference>
<dbReference type="InterPro" id="IPR000601">
    <property type="entry name" value="PKD_dom"/>
</dbReference>
<keyword evidence="4" id="KW-1185">Reference proteome</keyword>
<organism evidence="3 4">
    <name type="scientific">Neolewinella aquimaris</name>
    <dbReference type="NCBI Taxonomy" id="1835722"/>
    <lineage>
        <taxon>Bacteria</taxon>
        <taxon>Pseudomonadati</taxon>
        <taxon>Bacteroidota</taxon>
        <taxon>Saprospiria</taxon>
        <taxon>Saprospirales</taxon>
        <taxon>Lewinellaceae</taxon>
        <taxon>Neolewinella</taxon>
    </lineage>
</organism>
<dbReference type="Gene3D" id="2.60.120.260">
    <property type="entry name" value="Galactose-binding domain-like"/>
    <property type="match status" value="1"/>
</dbReference>
<dbReference type="CDD" id="cd00146">
    <property type="entry name" value="PKD"/>
    <property type="match status" value="1"/>
</dbReference>
<feature type="signal peptide" evidence="1">
    <location>
        <begin position="1"/>
        <end position="19"/>
    </location>
</feature>
<dbReference type="EMBL" id="JACIFF010000005">
    <property type="protein sequence ID" value="MBB4079572.1"/>
    <property type="molecule type" value="Genomic_DNA"/>
</dbReference>
<reference evidence="3 4" key="1">
    <citation type="submission" date="2020-08" db="EMBL/GenBank/DDBJ databases">
        <title>Genomic Encyclopedia of Type Strains, Phase IV (KMG-IV): sequencing the most valuable type-strain genomes for metagenomic binning, comparative biology and taxonomic classification.</title>
        <authorList>
            <person name="Goeker M."/>
        </authorList>
    </citation>
    <scope>NUCLEOTIDE SEQUENCE [LARGE SCALE GENOMIC DNA]</scope>
    <source>
        <strain evidence="3 4">DSM 105137</strain>
    </source>
</reference>
<dbReference type="AlphaFoldDB" id="A0A840E763"/>
<keyword evidence="1" id="KW-0732">Signal</keyword>
<gene>
    <name evidence="3" type="ORF">GGR28_002197</name>
</gene>
<feature type="domain" description="PKD" evidence="2">
    <location>
        <begin position="65"/>
        <end position="112"/>
    </location>
</feature>
<feature type="chain" id="PRO_5033047878" evidence="1">
    <location>
        <begin position="20"/>
        <end position="271"/>
    </location>
</feature>
<evidence type="ECO:0000313" key="4">
    <source>
        <dbReference type="Proteomes" id="UP000576209"/>
    </source>
</evidence>
<dbReference type="Proteomes" id="UP000576209">
    <property type="component" value="Unassembled WGS sequence"/>
</dbReference>
<dbReference type="PROSITE" id="PS50093">
    <property type="entry name" value="PKD"/>
    <property type="match status" value="1"/>
</dbReference>
<dbReference type="InterPro" id="IPR022409">
    <property type="entry name" value="PKD/Chitinase_dom"/>
</dbReference>
<dbReference type="SMART" id="SM00089">
    <property type="entry name" value="PKD"/>
    <property type="match status" value="1"/>
</dbReference>
<dbReference type="InterPro" id="IPR035986">
    <property type="entry name" value="PKD_dom_sf"/>
</dbReference>
<dbReference type="InterPro" id="IPR013783">
    <property type="entry name" value="Ig-like_fold"/>
</dbReference>
<evidence type="ECO:0000259" key="2">
    <source>
        <dbReference type="PROSITE" id="PS50093"/>
    </source>
</evidence>
<dbReference type="Gene3D" id="2.60.40.10">
    <property type="entry name" value="Immunoglobulins"/>
    <property type="match status" value="1"/>
</dbReference>
<protein>
    <submittedName>
        <fullName evidence="3">PKD repeat protein</fullName>
    </submittedName>
</protein>
<proteinExistence type="predicted"/>
<evidence type="ECO:0000313" key="3">
    <source>
        <dbReference type="EMBL" id="MBB4079572.1"/>
    </source>
</evidence>
<accession>A0A840E763</accession>
<dbReference type="RefSeq" id="WP_262890771.1">
    <property type="nucleotide sequence ID" value="NZ_JACIFF010000005.1"/>
</dbReference>
<name>A0A840E763_9BACT</name>
<dbReference type="Pfam" id="PF18911">
    <property type="entry name" value="PKD_4"/>
    <property type="match status" value="1"/>
</dbReference>
<sequence length="271" mass="29049">MHYSAYFFAGLLLLFFSSACDNLELPGVGELEDLTPPAADFAATPSESAYREISFSNRSISATDFQWDFGDGATSTEADPTHTYAADGEYIVTLTATDKLNATDQTSQPISIVEPVIVFTPEIMNPGFDVEGEDSYRDHWRNGDLGGTIQITSSPVHDGEKAAKLPSDGSRIGYQLIKVEANKEYTVSFYYTLKTSPEGSLTVAILTSGVDDPEDVGAGTLASVTVNDQSSASDYVLASVTFESGDNTEVAIFFSNTGAEGRVDSFTIVEN</sequence>
<comment type="caution">
    <text evidence="3">The sequence shown here is derived from an EMBL/GenBank/DDBJ whole genome shotgun (WGS) entry which is preliminary data.</text>
</comment>
<evidence type="ECO:0000256" key="1">
    <source>
        <dbReference type="SAM" id="SignalP"/>
    </source>
</evidence>